<feature type="transmembrane region" description="Helical" evidence="3">
    <location>
        <begin position="193"/>
        <end position="212"/>
    </location>
</feature>
<dbReference type="AlphaFoldDB" id="A0A183CE22"/>
<dbReference type="Gene3D" id="1.25.10.10">
    <property type="entry name" value="Leucine-rich Repeat Variant"/>
    <property type="match status" value="3"/>
</dbReference>
<keyword evidence="3" id="KW-0812">Transmembrane</keyword>
<dbReference type="GO" id="GO:0051879">
    <property type="term" value="F:Hsp90 protein binding"/>
    <property type="evidence" value="ECO:0007669"/>
    <property type="project" value="TreeGrafter"/>
</dbReference>
<feature type="transmembrane region" description="Helical" evidence="3">
    <location>
        <begin position="224"/>
        <end position="243"/>
    </location>
</feature>
<dbReference type="Proteomes" id="UP000050741">
    <property type="component" value="Unassembled WGS sequence"/>
</dbReference>
<evidence type="ECO:0000259" key="4">
    <source>
        <dbReference type="Pfam" id="PF11701"/>
    </source>
</evidence>
<evidence type="ECO:0000256" key="3">
    <source>
        <dbReference type="SAM" id="Phobius"/>
    </source>
</evidence>
<organism evidence="5 6">
    <name type="scientific">Globodera pallida</name>
    <name type="common">Potato cyst nematode worm</name>
    <name type="synonym">Heterodera pallida</name>
    <dbReference type="NCBI Taxonomy" id="36090"/>
    <lineage>
        <taxon>Eukaryota</taxon>
        <taxon>Metazoa</taxon>
        <taxon>Ecdysozoa</taxon>
        <taxon>Nematoda</taxon>
        <taxon>Chromadorea</taxon>
        <taxon>Rhabditida</taxon>
        <taxon>Tylenchina</taxon>
        <taxon>Tylenchomorpha</taxon>
        <taxon>Tylenchoidea</taxon>
        <taxon>Heteroderidae</taxon>
        <taxon>Heteroderinae</taxon>
        <taxon>Globodera</taxon>
    </lineage>
</organism>
<reference evidence="5" key="1">
    <citation type="submission" date="2014-05" db="EMBL/GenBank/DDBJ databases">
        <title>The genome and life-stage specific transcriptomes of Globodera pallida elucidate key aspects of plant parasitism by a cyst nematode.</title>
        <authorList>
            <person name="Cotton J.A."/>
            <person name="Lilley C.J."/>
            <person name="Jones L.M."/>
            <person name="Kikuchi T."/>
            <person name="Reid A.J."/>
            <person name="Thorpe P."/>
            <person name="Tsai I.J."/>
            <person name="Beasley H."/>
            <person name="Blok V."/>
            <person name="Cock P.J.A."/>
            <person name="Van den Akker S.E."/>
            <person name="Holroyd N."/>
            <person name="Hunt M."/>
            <person name="Mantelin S."/>
            <person name="Naghra H."/>
            <person name="Pain A."/>
            <person name="Palomares-Rius J.E."/>
            <person name="Zarowiecki M."/>
            <person name="Berriman M."/>
            <person name="Jones J.T."/>
            <person name="Urwin P.E."/>
        </authorList>
    </citation>
    <scope>NUCLEOTIDE SEQUENCE [LARGE SCALE GENOMIC DNA]</scope>
    <source>
        <strain evidence="5">Lindley</strain>
    </source>
</reference>
<protein>
    <submittedName>
        <fullName evidence="6">UNC45-central domain-containing protein</fullName>
    </submittedName>
</protein>
<evidence type="ECO:0000256" key="2">
    <source>
        <dbReference type="ARBA" id="ARBA00022490"/>
    </source>
</evidence>
<accession>A0A183CE22</accession>
<dbReference type="InterPro" id="IPR016024">
    <property type="entry name" value="ARM-type_fold"/>
</dbReference>
<dbReference type="WBParaSite" id="GPLIN_001112600">
    <property type="protein sequence ID" value="GPLIN_001112600"/>
    <property type="gene ID" value="GPLIN_001112600"/>
</dbReference>
<feature type="transmembrane region" description="Helical" evidence="3">
    <location>
        <begin position="6"/>
        <end position="24"/>
    </location>
</feature>
<evidence type="ECO:0000256" key="1">
    <source>
        <dbReference type="ARBA" id="ARBA00004496"/>
    </source>
</evidence>
<dbReference type="InterPro" id="IPR011989">
    <property type="entry name" value="ARM-like"/>
</dbReference>
<feature type="transmembrane region" description="Helical" evidence="3">
    <location>
        <begin position="76"/>
        <end position="99"/>
    </location>
</feature>
<reference evidence="6" key="2">
    <citation type="submission" date="2016-06" db="UniProtKB">
        <authorList>
            <consortium name="WormBaseParasite"/>
        </authorList>
    </citation>
    <scope>IDENTIFICATION</scope>
</reference>
<sequence>MTTYGNDLPFVAISWTATGAFALLANRRVWFRRDRLPRALLAFVVACALCAFAVATRTAPWRIPALLWRRVFDGTYVRLCLLLFWLLCSCASLLFIVLVRHRLSVHHQQRHSSVVRVGTGHRKFFHLTASLVTVSGLLHDPPFLAFCVHFVLQIFIIVEVLRSQRVQPFCRLDDCLLMFIDGQDSPEQIMTPILLLVGLNLPILFDLRLLMAQYAAECWTLRQWHFAGVISVGVGDSAAALIGSKFGRIRWPLLFDIVDGDAALQQQPLLIDAAAEGVTANGRPHGSQQHRRAAKNAKTVEGSMAMFITQIMVAEWLLLFNSTGVVTESTEGRVKEMLKISLGGDETDKEKQIKAMNNLLVLCRESNNGVLQVWQNGQIVTQLMGVIEGHANFSDEEALCAVRILDELAKSRERATQIMELLSAPTLARLPTLRQPIENVEASSTVIQRVFNGLAAMDLSKEIKPDSEMVERNKIAILRLILELEEILTDPHFSAATREISIDLLLKNLMHMSGGLPRGWSWRFVEDRGLYKIFSCPIIFDQRRAVYKERVDQVFGGLMSDIDEPKSRVKLVALLITLLQGPVDVGINLVTNDRVTAIMLQMAADDDFIQQSVAAELIVLSVSKYERATNMIKQGLPVLKKLFSSPDHNVRVRALVGLCKCASSAGDDCSRQPMDDESRIKLAHVCHKFLVEKADHFSIEVRRFACEGLSYLSLDAEIKEYIVGSSDLLKALVELARSAGGCVYTMATIYVNCANAYEKPKIDEEMVKLAQFAKHHVPETHPKGQIISEGGVKLLLDLFKKCSAEGKLKAAHGLAKLGVCSDPNIAFPGQRMYEVVKPCIELLHPEVEGRANYDALLTLTNLASVNDSVRKRIVKEKSLQKIEEFWFDGCNEHLRAAAAELLLNLLYCEEYFNAVVKAGTDRAKVWVLYCAEGEDRLKLASSAGFALLSEDPTFCERILKELNSWEELFMELAMSENDEVQRRCLIGVANIVEIGDERVASQIIASSIFRVLVAITKLDDKGREGAQKEAQRALDVAERRGLIKATERQQNEGKLAVVPENP</sequence>
<keyword evidence="2" id="KW-0963">Cytoplasm</keyword>
<keyword evidence="5" id="KW-1185">Reference proteome</keyword>
<evidence type="ECO:0000313" key="6">
    <source>
        <dbReference type="WBParaSite" id="GPLIN_001112600"/>
    </source>
</evidence>
<dbReference type="PANTHER" id="PTHR45994">
    <property type="entry name" value="FI21225P1"/>
    <property type="match status" value="1"/>
</dbReference>
<dbReference type="Pfam" id="PF11701">
    <property type="entry name" value="UNC45-central"/>
    <property type="match status" value="1"/>
</dbReference>
<name>A0A183CE22_GLOPA</name>
<dbReference type="GO" id="GO:0005737">
    <property type="term" value="C:cytoplasm"/>
    <property type="evidence" value="ECO:0007669"/>
    <property type="project" value="UniProtKB-SubCell"/>
</dbReference>
<keyword evidence="3" id="KW-1133">Transmembrane helix</keyword>
<keyword evidence="3" id="KW-0472">Membrane</keyword>
<evidence type="ECO:0000313" key="5">
    <source>
        <dbReference type="Proteomes" id="UP000050741"/>
    </source>
</evidence>
<comment type="subcellular location">
    <subcellularLocation>
        <location evidence="1">Cytoplasm</location>
    </subcellularLocation>
</comment>
<feature type="transmembrane region" description="Helical" evidence="3">
    <location>
        <begin position="120"/>
        <end position="137"/>
    </location>
</feature>
<dbReference type="SUPFAM" id="SSF48371">
    <property type="entry name" value="ARM repeat"/>
    <property type="match status" value="1"/>
</dbReference>
<feature type="domain" description="UNC-45/Cro1/She4 central" evidence="4">
    <location>
        <begin position="540"/>
        <end position="660"/>
    </location>
</feature>
<proteinExistence type="predicted"/>
<feature type="transmembrane region" description="Helical" evidence="3">
    <location>
        <begin position="36"/>
        <end position="56"/>
    </location>
</feature>
<dbReference type="InterPro" id="IPR024660">
    <property type="entry name" value="UCS_central_dom"/>
</dbReference>
<dbReference type="PANTHER" id="PTHR45994:SF1">
    <property type="entry name" value="FI21225P1"/>
    <property type="match status" value="1"/>
</dbReference>